<keyword evidence="2" id="KW-1185">Reference proteome</keyword>
<proteinExistence type="predicted"/>
<protein>
    <recommendedName>
        <fullName evidence="3">Four helix bundle protein</fullName>
    </recommendedName>
</protein>
<comment type="caution">
    <text evidence="1">The sequence shown here is derived from an EMBL/GenBank/DDBJ whole genome shotgun (WGS) entry which is preliminary data.</text>
</comment>
<name>A0A9X2BJL3_9FLAO</name>
<evidence type="ECO:0000313" key="2">
    <source>
        <dbReference type="Proteomes" id="UP001139260"/>
    </source>
</evidence>
<organism evidence="1 2">
    <name type="scientific">Flavobacterium pygoscelis</name>
    <dbReference type="NCBI Taxonomy" id="2893176"/>
    <lineage>
        <taxon>Bacteria</taxon>
        <taxon>Pseudomonadati</taxon>
        <taxon>Bacteroidota</taxon>
        <taxon>Flavobacteriia</taxon>
        <taxon>Flavobacteriales</taxon>
        <taxon>Flavobacteriaceae</taxon>
        <taxon>Flavobacterium</taxon>
    </lineage>
</organism>
<dbReference type="AlphaFoldDB" id="A0A9X2BJL3"/>
<dbReference type="SUPFAM" id="SSF158446">
    <property type="entry name" value="IVS-encoded protein-like"/>
    <property type="match status" value="1"/>
</dbReference>
<dbReference type="InterPro" id="IPR036583">
    <property type="entry name" value="23S_rRNA_IVS_sf"/>
</dbReference>
<dbReference type="Proteomes" id="UP001139260">
    <property type="component" value="Unassembled WGS sequence"/>
</dbReference>
<evidence type="ECO:0000313" key="1">
    <source>
        <dbReference type="EMBL" id="MCK8140574.1"/>
    </source>
</evidence>
<evidence type="ECO:0008006" key="3">
    <source>
        <dbReference type="Google" id="ProtNLM"/>
    </source>
</evidence>
<gene>
    <name evidence="1" type="ORF">MW871_01580</name>
</gene>
<accession>A0A9X2BJL3</accession>
<dbReference type="EMBL" id="JALNUB010000001">
    <property type="protein sequence ID" value="MCK8140574.1"/>
    <property type="molecule type" value="Genomic_DNA"/>
</dbReference>
<dbReference type="Gene3D" id="1.20.1440.60">
    <property type="entry name" value="23S rRNA-intervening sequence"/>
    <property type="match status" value="1"/>
</dbReference>
<reference evidence="1" key="1">
    <citation type="submission" date="2022-04" db="EMBL/GenBank/DDBJ databases">
        <title>Flavobacterium pygoscelis sp. nov. isolated from Chinstrap chick (Pygoscelis antarcticus).</title>
        <authorList>
            <person name="Irgang R."/>
            <person name="Poblete-Morales M."/>
            <person name="Avendano-Herrera R."/>
        </authorList>
    </citation>
    <scope>NUCLEOTIDE SEQUENCE</scope>
    <source>
        <strain evidence="1">I-SCBP12n</strain>
    </source>
</reference>
<sequence>MAYDLEYITKEEFEILLECLTEISKWLSGFIKYLSKL</sequence>